<proteinExistence type="predicted"/>
<organism evidence="2 3">
    <name type="scientific">Candidatus Berkelbacteria bacterium Licking1014_2</name>
    <dbReference type="NCBI Taxonomy" id="2017146"/>
    <lineage>
        <taxon>Bacteria</taxon>
        <taxon>Candidatus Berkelbacteria</taxon>
    </lineage>
</organism>
<dbReference type="Proteomes" id="UP000318711">
    <property type="component" value="Unassembled WGS sequence"/>
</dbReference>
<feature type="transmembrane region" description="Helical" evidence="1">
    <location>
        <begin position="12"/>
        <end position="27"/>
    </location>
</feature>
<evidence type="ECO:0000313" key="3">
    <source>
        <dbReference type="Proteomes" id="UP000318711"/>
    </source>
</evidence>
<sequence length="178" mass="19898">MNPATPLPSWDLFLGLFFVVGIAYGLVMQRDKVIVTMTACYVAIVISQTFSDQLLSFFAGDKTLFNQIWIKSSASPLAVKTTIFLAVVALITSRSGLASRSSRSVMPPLEIIGHSFLNVTLVASSIFSFMPKEQQQAIAEASKLAKIIINFHIWWLILPVLLLLFTGYRRRNNTYDDY</sequence>
<feature type="transmembrane region" description="Helical" evidence="1">
    <location>
        <begin position="147"/>
        <end position="165"/>
    </location>
</feature>
<feature type="transmembrane region" description="Helical" evidence="1">
    <location>
        <begin position="78"/>
        <end position="97"/>
    </location>
</feature>
<name>A0A554LU76_9BACT</name>
<protein>
    <recommendedName>
        <fullName evidence="4">Colicin V production protein</fullName>
    </recommendedName>
</protein>
<dbReference type="EMBL" id="VMGL01000041">
    <property type="protein sequence ID" value="TSC96422.1"/>
    <property type="molecule type" value="Genomic_DNA"/>
</dbReference>
<evidence type="ECO:0000256" key="1">
    <source>
        <dbReference type="SAM" id="Phobius"/>
    </source>
</evidence>
<feature type="transmembrane region" description="Helical" evidence="1">
    <location>
        <begin position="39"/>
        <end position="58"/>
    </location>
</feature>
<comment type="caution">
    <text evidence="2">The sequence shown here is derived from an EMBL/GenBank/DDBJ whole genome shotgun (WGS) entry which is preliminary data.</text>
</comment>
<dbReference type="AlphaFoldDB" id="A0A554LU76"/>
<accession>A0A554LU76</accession>
<feature type="transmembrane region" description="Helical" evidence="1">
    <location>
        <begin position="109"/>
        <end position="127"/>
    </location>
</feature>
<reference evidence="2 3" key="1">
    <citation type="submission" date="2017-07" db="EMBL/GenBank/DDBJ databases">
        <title>Mechanisms for carbon and nitrogen cycling indicate functional differentiation within the Candidate Phyla Radiation.</title>
        <authorList>
            <person name="Danczak R.E."/>
            <person name="Johnston M.D."/>
            <person name="Kenah C."/>
            <person name="Slattery M."/>
            <person name="Wrighton K.C."/>
            <person name="Wilkins M.J."/>
        </authorList>
    </citation>
    <scope>NUCLEOTIDE SEQUENCE [LARGE SCALE GENOMIC DNA]</scope>
    <source>
        <strain evidence="2">Licking1014_2</strain>
    </source>
</reference>
<keyword evidence="1" id="KW-0812">Transmembrane</keyword>
<evidence type="ECO:0008006" key="4">
    <source>
        <dbReference type="Google" id="ProtNLM"/>
    </source>
</evidence>
<keyword evidence="1" id="KW-1133">Transmembrane helix</keyword>
<gene>
    <name evidence="2" type="ORF">CEN88_361</name>
</gene>
<evidence type="ECO:0000313" key="2">
    <source>
        <dbReference type="EMBL" id="TSC96422.1"/>
    </source>
</evidence>
<keyword evidence="1" id="KW-0472">Membrane</keyword>